<dbReference type="Proteomes" id="UP000275727">
    <property type="component" value="Chromosome"/>
</dbReference>
<dbReference type="PANTHER" id="PTHR39434:SF1">
    <property type="entry name" value="VOC DOMAIN-CONTAINING PROTEIN"/>
    <property type="match status" value="1"/>
</dbReference>
<organism evidence="2 3">
    <name type="scientific">Sphingosinicella microcystinivorans</name>
    <dbReference type="NCBI Taxonomy" id="335406"/>
    <lineage>
        <taxon>Bacteria</taxon>
        <taxon>Pseudomonadati</taxon>
        <taxon>Pseudomonadota</taxon>
        <taxon>Alphaproteobacteria</taxon>
        <taxon>Sphingomonadales</taxon>
        <taxon>Sphingosinicellaceae</taxon>
        <taxon>Sphingosinicella</taxon>
    </lineage>
</organism>
<dbReference type="PANTHER" id="PTHR39434">
    <property type="match status" value="1"/>
</dbReference>
<dbReference type="InterPro" id="IPR037523">
    <property type="entry name" value="VOC_core"/>
</dbReference>
<name>A0AAD1D5N3_SPHMI</name>
<dbReference type="Pfam" id="PF00903">
    <property type="entry name" value="Glyoxalase"/>
    <property type="match status" value="1"/>
</dbReference>
<evidence type="ECO:0000259" key="1">
    <source>
        <dbReference type="PROSITE" id="PS51819"/>
    </source>
</evidence>
<dbReference type="EMBL" id="AP018711">
    <property type="protein sequence ID" value="BBE33919.1"/>
    <property type="molecule type" value="Genomic_DNA"/>
</dbReference>
<dbReference type="AlphaFoldDB" id="A0AAD1D5N3"/>
<proteinExistence type="predicted"/>
<dbReference type="KEGG" id="smic:SmB9_15770"/>
<evidence type="ECO:0000313" key="2">
    <source>
        <dbReference type="EMBL" id="BBE33919.1"/>
    </source>
</evidence>
<dbReference type="InterPro" id="IPR004360">
    <property type="entry name" value="Glyas_Fos-R_dOase_dom"/>
</dbReference>
<feature type="domain" description="VOC" evidence="1">
    <location>
        <begin position="16"/>
        <end position="140"/>
    </location>
</feature>
<dbReference type="InterPro" id="IPR029068">
    <property type="entry name" value="Glyas_Bleomycin-R_OHBP_Dase"/>
</dbReference>
<dbReference type="PROSITE" id="PS51819">
    <property type="entry name" value="VOC"/>
    <property type="match status" value="1"/>
</dbReference>
<reference evidence="2 3" key="1">
    <citation type="submission" date="2018-06" db="EMBL/GenBank/DDBJ databases">
        <title>Complete Genome Sequence of the Microcystin-Degrading Bacterium Sphingosinicella microcystinivorans Strain B-9.</title>
        <authorList>
            <person name="Jin H."/>
            <person name="Nishizawa T."/>
            <person name="Guo Y."/>
            <person name="Nishizawa A."/>
            <person name="Park H."/>
            <person name="Kato H."/>
            <person name="Tsuji K."/>
            <person name="Harada K."/>
        </authorList>
    </citation>
    <scope>NUCLEOTIDE SEQUENCE [LARGE SCALE GENOMIC DNA]</scope>
    <source>
        <strain evidence="2 3">B9</strain>
    </source>
</reference>
<evidence type="ECO:0000313" key="3">
    <source>
        <dbReference type="Proteomes" id="UP000275727"/>
    </source>
</evidence>
<dbReference type="SUPFAM" id="SSF54593">
    <property type="entry name" value="Glyoxalase/Bleomycin resistance protein/Dihydroxybiphenyl dioxygenase"/>
    <property type="match status" value="1"/>
</dbReference>
<accession>A0AAD1D5N3</accession>
<dbReference type="Gene3D" id="3.10.180.10">
    <property type="entry name" value="2,3-Dihydroxybiphenyl 1,2-Dioxygenase, domain 1"/>
    <property type="match status" value="1"/>
</dbReference>
<sequence>MRARQGLATVAPMTLQPFHLAFPVDDLAAARRFYGDLMGCPEGRSSDSWVDFDFFGHQIVAHLAPPGSIHRNPVDGDQVPVPHFGIVLDWNSFHALAERLGDAGVHFEIAPHIRFAGEVGEQATMFFFDPSGNALEFKAMRAPQNLFAKD</sequence>
<dbReference type="CDD" id="cd08357">
    <property type="entry name" value="VOC_like"/>
    <property type="match status" value="1"/>
</dbReference>
<gene>
    <name evidence="2" type="ORF">SmB9_15770</name>
</gene>
<protein>
    <submittedName>
        <fullName evidence="2">Glyoxalase/bleomycin resistance protein/dioxygenase superfamily protein</fullName>
    </submittedName>
</protein>